<organism evidence="3 4">
    <name type="scientific">Streptomyces atriruber</name>
    <dbReference type="NCBI Taxonomy" id="545121"/>
    <lineage>
        <taxon>Bacteria</taxon>
        <taxon>Bacillati</taxon>
        <taxon>Actinomycetota</taxon>
        <taxon>Actinomycetes</taxon>
        <taxon>Kitasatosporales</taxon>
        <taxon>Streptomycetaceae</taxon>
        <taxon>Streptomyces</taxon>
    </lineage>
</organism>
<name>A0ABV3BUA2_9ACTN</name>
<dbReference type="EC" id="3.1.1.-" evidence="3"/>
<evidence type="ECO:0000259" key="2">
    <source>
        <dbReference type="Pfam" id="PF01764"/>
    </source>
</evidence>
<dbReference type="CDD" id="cd00519">
    <property type="entry name" value="Lipase_3"/>
    <property type="match status" value="1"/>
</dbReference>
<keyword evidence="4" id="KW-1185">Reference proteome</keyword>
<reference evidence="3 4" key="1">
    <citation type="submission" date="2024-06" db="EMBL/GenBank/DDBJ databases">
        <title>The Natural Products Discovery Center: Release of the First 8490 Sequenced Strains for Exploring Actinobacteria Biosynthetic Diversity.</title>
        <authorList>
            <person name="Kalkreuter E."/>
            <person name="Kautsar S.A."/>
            <person name="Yang D."/>
            <person name="Bader C.D."/>
            <person name="Teijaro C.N."/>
            <person name="Fluegel L."/>
            <person name="Davis C.M."/>
            <person name="Simpson J.R."/>
            <person name="Lauterbach L."/>
            <person name="Steele A.D."/>
            <person name="Gui C."/>
            <person name="Meng S."/>
            <person name="Li G."/>
            <person name="Viehrig K."/>
            <person name="Ye F."/>
            <person name="Su P."/>
            <person name="Kiefer A.F."/>
            <person name="Nichols A."/>
            <person name="Cepeda A.J."/>
            <person name="Yan W."/>
            <person name="Fan B."/>
            <person name="Jiang Y."/>
            <person name="Adhikari A."/>
            <person name="Zheng C.-J."/>
            <person name="Schuster L."/>
            <person name="Cowan T.M."/>
            <person name="Smanski M.J."/>
            <person name="Chevrette M.G."/>
            <person name="De Carvalho L.P.S."/>
            <person name="Shen B."/>
        </authorList>
    </citation>
    <scope>NUCLEOTIDE SEQUENCE [LARGE SCALE GENOMIC DNA]</scope>
    <source>
        <strain evidence="3 4">NPDC046838</strain>
    </source>
</reference>
<dbReference type="PANTHER" id="PTHR45856">
    <property type="entry name" value="ALPHA/BETA-HYDROLASES SUPERFAMILY PROTEIN"/>
    <property type="match status" value="1"/>
</dbReference>
<dbReference type="Gene3D" id="3.40.50.1820">
    <property type="entry name" value="alpha/beta hydrolase"/>
    <property type="match status" value="1"/>
</dbReference>
<comment type="caution">
    <text evidence="3">The sequence shown here is derived from an EMBL/GenBank/DDBJ whole genome shotgun (WGS) entry which is preliminary data.</text>
</comment>
<feature type="domain" description="Fungal lipase-type" evidence="2">
    <location>
        <begin position="121"/>
        <end position="283"/>
    </location>
</feature>
<evidence type="ECO:0000313" key="4">
    <source>
        <dbReference type="Proteomes" id="UP001551176"/>
    </source>
</evidence>
<dbReference type="PANTHER" id="PTHR45856:SF24">
    <property type="entry name" value="FUNGAL LIPASE-LIKE DOMAIN-CONTAINING PROTEIN"/>
    <property type="match status" value="1"/>
</dbReference>
<dbReference type="RefSeq" id="WP_359354066.1">
    <property type="nucleotide sequence ID" value="NZ_JBEYXV010000016.1"/>
</dbReference>
<evidence type="ECO:0000256" key="1">
    <source>
        <dbReference type="SAM" id="MobiDB-lite"/>
    </source>
</evidence>
<proteinExistence type="predicted"/>
<dbReference type="Proteomes" id="UP001551176">
    <property type="component" value="Unassembled WGS sequence"/>
</dbReference>
<evidence type="ECO:0000313" key="3">
    <source>
        <dbReference type="EMBL" id="MEU6824594.1"/>
    </source>
</evidence>
<dbReference type="EMBL" id="JBEYXV010000016">
    <property type="protein sequence ID" value="MEU6824594.1"/>
    <property type="molecule type" value="Genomic_DNA"/>
</dbReference>
<dbReference type="GO" id="GO:0016787">
    <property type="term" value="F:hydrolase activity"/>
    <property type="evidence" value="ECO:0007669"/>
    <property type="project" value="UniProtKB-KW"/>
</dbReference>
<dbReference type="InterPro" id="IPR002921">
    <property type="entry name" value="Fungal_lipase-type"/>
</dbReference>
<protein>
    <submittedName>
        <fullName evidence="3">Lipase family protein</fullName>
        <ecNumber evidence="3">3.1.1.-</ecNumber>
    </submittedName>
</protein>
<feature type="region of interest" description="Disordered" evidence="1">
    <location>
        <begin position="1"/>
        <end position="31"/>
    </location>
</feature>
<sequence length="426" mass="46430">MRDDFARGPSFTELRPLKEPTEGHGPGRPGFPVHENLVDLLAAEKGPPPTEGPVPHTMATCSAYAYAGVGQVGDPGTVAMIMSRLGLAENRCRVFEQRVDAMYIASAAYLVQDKDRRVVILCYRGTQPEDIISILTDADVRPETLSVELAGTRHQVHAGFYRNMRATRHLIMQALERAARGESVDPTEKGVRGDGMEALYITGHSLGGAMAALMGVVLTHEPRYRVVAERLRAVYTFGQPLLGGPEFAEACAQATDERGEHVLRDRLLRYIFDRDVVPALPPRPVGPYAPFGREFHYRRPRGVTEGALTFAAETAIDAVSLPGDLLRGQLRRNAGRRARAAGRSLAELARGPREGGWAEVHDPGLHYPQMDSLAGLAVVAPLAFFAARLALTRTIPFTYSFEDHGPGHYVNALAPPGVLSEFGDVR</sequence>
<keyword evidence="3" id="KW-0378">Hydrolase</keyword>
<dbReference type="SUPFAM" id="SSF53474">
    <property type="entry name" value="alpha/beta-Hydrolases"/>
    <property type="match status" value="1"/>
</dbReference>
<dbReference type="Pfam" id="PF01764">
    <property type="entry name" value="Lipase_3"/>
    <property type="match status" value="1"/>
</dbReference>
<dbReference type="InterPro" id="IPR051218">
    <property type="entry name" value="Sec_MonoDiacylglyc_Lipase"/>
</dbReference>
<gene>
    <name evidence="3" type="ORF">ABZ921_28520</name>
</gene>
<accession>A0ABV3BUA2</accession>
<dbReference type="InterPro" id="IPR029058">
    <property type="entry name" value="AB_hydrolase_fold"/>
</dbReference>